<organism evidence="7 8">
    <name type="scientific">Coccomyxa subellipsoidea (strain C-169)</name>
    <name type="common">Green microalga</name>
    <dbReference type="NCBI Taxonomy" id="574566"/>
    <lineage>
        <taxon>Eukaryota</taxon>
        <taxon>Viridiplantae</taxon>
        <taxon>Chlorophyta</taxon>
        <taxon>core chlorophytes</taxon>
        <taxon>Trebouxiophyceae</taxon>
        <taxon>Trebouxiophyceae incertae sedis</taxon>
        <taxon>Coccomyxaceae</taxon>
        <taxon>Coccomyxa</taxon>
        <taxon>Coccomyxa subellipsoidea</taxon>
    </lineage>
</organism>
<proteinExistence type="inferred from homology"/>
<dbReference type="Pfam" id="PF03473">
    <property type="entry name" value="MOSC"/>
    <property type="match status" value="1"/>
</dbReference>
<dbReference type="HAMAP" id="MF_03050">
    <property type="entry name" value="MOCOS"/>
    <property type="match status" value="1"/>
</dbReference>
<comment type="cofactor">
    <cofactor evidence="4">
        <name>pyridoxal 5'-phosphate</name>
        <dbReference type="ChEBI" id="CHEBI:597326"/>
    </cofactor>
</comment>
<dbReference type="Pfam" id="PF03476">
    <property type="entry name" value="MOSC_N"/>
    <property type="match status" value="1"/>
</dbReference>
<evidence type="ECO:0000313" key="7">
    <source>
        <dbReference type="EMBL" id="EIE19746.1"/>
    </source>
</evidence>
<dbReference type="GO" id="GO:0030151">
    <property type="term" value="F:molybdenum ion binding"/>
    <property type="evidence" value="ECO:0007669"/>
    <property type="project" value="UniProtKB-UniRule"/>
</dbReference>
<dbReference type="PANTHER" id="PTHR14237">
    <property type="entry name" value="MOLYBDOPTERIN COFACTOR SULFURASE MOSC"/>
    <property type="match status" value="1"/>
</dbReference>
<dbReference type="InterPro" id="IPR015421">
    <property type="entry name" value="PyrdxlP-dep_Trfase_major"/>
</dbReference>
<feature type="domain" description="MOSC" evidence="6">
    <location>
        <begin position="719"/>
        <end position="876"/>
    </location>
</feature>
<dbReference type="OrthoDB" id="10264306at2759"/>
<dbReference type="InterPro" id="IPR005303">
    <property type="entry name" value="MOCOS_middle"/>
</dbReference>
<dbReference type="GO" id="GO:0016829">
    <property type="term" value="F:lyase activity"/>
    <property type="evidence" value="ECO:0007669"/>
    <property type="project" value="UniProtKB-UniRule"/>
</dbReference>
<dbReference type="STRING" id="574566.I0YMX7"/>
<dbReference type="InterPro" id="IPR015424">
    <property type="entry name" value="PyrdxlP-dep_Trfase"/>
</dbReference>
<gene>
    <name evidence="7" type="ORF">COCSUDRAFT_19457</name>
</gene>
<comment type="catalytic activity">
    <reaction evidence="4">
        <text>Mo-molybdopterin + L-cysteine + AH2 = thio-Mo-molybdopterin + L-alanine + A + H2O</text>
        <dbReference type="Rhea" id="RHEA:42636"/>
        <dbReference type="ChEBI" id="CHEBI:13193"/>
        <dbReference type="ChEBI" id="CHEBI:15377"/>
        <dbReference type="ChEBI" id="CHEBI:17499"/>
        <dbReference type="ChEBI" id="CHEBI:35235"/>
        <dbReference type="ChEBI" id="CHEBI:57972"/>
        <dbReference type="ChEBI" id="CHEBI:71302"/>
        <dbReference type="ChEBI" id="CHEBI:82685"/>
        <dbReference type="EC" id="2.8.1.9"/>
    </reaction>
</comment>
<dbReference type="Proteomes" id="UP000007264">
    <property type="component" value="Unassembled WGS sequence"/>
</dbReference>
<comment type="function">
    <text evidence="4">Sulfurates the molybdenum cofactor. Sulfation of molybdenum is essential for xanthine dehydrogenase (XDH) and aldehyde oxidase (ADO) enzymes in which molybdenum cofactor is liganded by 1 oxygen and 1 sulfur atom in active form.</text>
</comment>
<sequence>MVIALLRYAVITAARVLATASAALVGLANLLGISTEVSSTPAGRKRKADKQQRQIHSQASTEDCHYESRKYDFLRVAGTQYGYGGRIEDLSKIEFSRLRGRVYVDHAGATLYSEKQLRAAHQDLSTQLYSNPHSGHVAWCGDASASEAEMHARALTLAMCNASERDYECIFVSGATGAMKLVAESFPWSRDSRFVYTQDNHNSAVGMRELALNAGASAVAVNFVPDIPEGMLEPEKWQLITRSGQHSESSKPQSHSLFAYPLESNFSGARYDLQHVGRVQQHGLQVVPVNAGSSPDQIPGDHKERWYILLDAAKACCSAPPDLSQSPADFVALSFYKIFGYPTGLGALLVRKEALQILDRAYFGGGAVSASVADADFFRRRPGAAGLEDGTPAYLAIASLAHGFAQLNKLGSFPAIEQHTATLTRWLADRLALLRHSNDQPVCVLYGAHAQKGAAVPASSCGIQRLAGAVGQGPVVAFNVLRPDGSFVGYREVEKLAGLCSILLRTGCFCNPGACQAHLGLSHQDVISNYEAGHVCWDDNDLINGRPTGAVRVSFGYMSTFADADAVFRSTDLFPCPLTPCLPLVQQGTSNQILHECSGVSLGQVFVYPIKSCAGFAPESWPLGQNGLLYDREWALVDGDGAALTQKKLPRLATIRPTIDMDAGMLPVHAPGMAKSCVVPLPKEQARHLIMQVGTSPAQSDAVSDWFSEALGVRCWLVRQQDGSRRAVERSQLLQRFANEGQFLAISLSSLGDVNRRLAEKQGSNATCSTPPFQVEAERFRPNLLFSGGMEPYAEDTWRTLHIGECHFNVTGPCARCQVVCTDPEAGQRGGPEPLLTLAAYRRTRGQIHFGILLENASQAQPASQWLRVGHPVLVSP</sequence>
<dbReference type="GO" id="GO:0008265">
    <property type="term" value="F:molybdenum cofactor sulfurtransferase activity"/>
    <property type="evidence" value="ECO:0007669"/>
    <property type="project" value="UniProtKB-UniRule"/>
</dbReference>
<evidence type="ECO:0000259" key="6">
    <source>
        <dbReference type="PROSITE" id="PS51340"/>
    </source>
</evidence>
<evidence type="ECO:0000256" key="1">
    <source>
        <dbReference type="ARBA" id="ARBA00022679"/>
    </source>
</evidence>
<dbReference type="Gene3D" id="3.40.640.10">
    <property type="entry name" value="Type I PLP-dependent aspartate aminotransferase-like (Major domain)"/>
    <property type="match status" value="1"/>
</dbReference>
<dbReference type="SUPFAM" id="SSF141673">
    <property type="entry name" value="MOSC N-terminal domain-like"/>
    <property type="match status" value="1"/>
</dbReference>
<dbReference type="SUPFAM" id="SSF53383">
    <property type="entry name" value="PLP-dependent transferases"/>
    <property type="match status" value="1"/>
</dbReference>
<dbReference type="KEGG" id="csl:COCSUDRAFT_19457"/>
<dbReference type="InterPro" id="IPR028886">
    <property type="entry name" value="MoCo_sulfurase"/>
</dbReference>
<dbReference type="RefSeq" id="XP_005644290.1">
    <property type="nucleotide sequence ID" value="XM_005644233.1"/>
</dbReference>
<dbReference type="PANTHER" id="PTHR14237:SF80">
    <property type="entry name" value="MOLYBDENUM COFACTOR SULFURASE"/>
    <property type="match status" value="1"/>
</dbReference>
<dbReference type="InterPro" id="IPR015422">
    <property type="entry name" value="PyrdxlP-dep_Trfase_small"/>
</dbReference>
<feature type="region of interest" description="Disordered" evidence="5">
    <location>
        <begin position="41"/>
        <end position="61"/>
    </location>
</feature>
<keyword evidence="3 4" id="KW-0501">Molybdenum cofactor biosynthesis</keyword>
<dbReference type="GO" id="GO:0006777">
    <property type="term" value="P:Mo-molybdopterin cofactor biosynthetic process"/>
    <property type="evidence" value="ECO:0007669"/>
    <property type="project" value="UniProtKB-UniRule"/>
</dbReference>
<dbReference type="AlphaFoldDB" id="I0YMX7"/>
<dbReference type="InterPro" id="IPR005302">
    <property type="entry name" value="MoCF_Sase_C"/>
</dbReference>
<dbReference type="InterPro" id="IPR000192">
    <property type="entry name" value="Aminotrans_V_dom"/>
</dbReference>
<keyword evidence="1 4" id="KW-0808">Transferase</keyword>
<keyword evidence="2 4" id="KW-0663">Pyridoxal phosphate</keyword>
<evidence type="ECO:0000256" key="5">
    <source>
        <dbReference type="SAM" id="MobiDB-lite"/>
    </source>
</evidence>
<dbReference type="GeneID" id="17037718"/>
<evidence type="ECO:0000256" key="2">
    <source>
        <dbReference type="ARBA" id="ARBA00022898"/>
    </source>
</evidence>
<evidence type="ECO:0000256" key="4">
    <source>
        <dbReference type="HAMAP-Rule" id="MF_03050"/>
    </source>
</evidence>
<name>I0YMX7_COCSC</name>
<evidence type="ECO:0000256" key="3">
    <source>
        <dbReference type="ARBA" id="ARBA00023150"/>
    </source>
</evidence>
<comment type="similarity">
    <text evidence="4">Belongs to the class-V pyridoxal-phosphate-dependent aminotransferase family. MOCOS subfamily.</text>
</comment>
<dbReference type="Gene3D" id="3.90.1150.10">
    <property type="entry name" value="Aspartate Aminotransferase, domain 1"/>
    <property type="match status" value="1"/>
</dbReference>
<protein>
    <recommendedName>
        <fullName evidence="4">Molybdenum cofactor sulfurase</fullName>
        <shortName evidence="4">MCS</shortName>
        <shortName evidence="4">MOS</shortName>
        <shortName evidence="4">MoCo sulfurase</shortName>
        <ecNumber evidence="4">2.8.1.9</ecNumber>
    </recommendedName>
    <alternativeName>
        <fullName evidence="4">Molybdenum cofactor sulfurtransferase</fullName>
    </alternativeName>
</protein>
<dbReference type="PROSITE" id="PS51340">
    <property type="entry name" value="MOSC"/>
    <property type="match status" value="1"/>
</dbReference>
<dbReference type="EC" id="2.8.1.9" evidence="4"/>
<dbReference type="GO" id="GO:0030170">
    <property type="term" value="F:pyridoxal phosphate binding"/>
    <property type="evidence" value="ECO:0007669"/>
    <property type="project" value="UniProtKB-UniRule"/>
</dbReference>
<reference evidence="7 8" key="1">
    <citation type="journal article" date="2012" name="Genome Biol.">
        <title>The genome of the polar eukaryotic microalga coccomyxa subellipsoidea reveals traits of cold adaptation.</title>
        <authorList>
            <person name="Blanc G."/>
            <person name="Agarkova I."/>
            <person name="Grimwood J."/>
            <person name="Kuo A."/>
            <person name="Brueggeman A."/>
            <person name="Dunigan D."/>
            <person name="Gurnon J."/>
            <person name="Ladunga I."/>
            <person name="Lindquist E."/>
            <person name="Lucas S."/>
            <person name="Pangilinan J."/>
            <person name="Proschold T."/>
            <person name="Salamov A."/>
            <person name="Schmutz J."/>
            <person name="Weeks D."/>
            <person name="Yamada T."/>
            <person name="Claverie J.M."/>
            <person name="Grigoriev I."/>
            <person name="Van Etten J."/>
            <person name="Lomsadze A."/>
            <person name="Borodovsky M."/>
        </authorList>
    </citation>
    <scope>NUCLEOTIDE SEQUENCE [LARGE SCALE GENOMIC DNA]</scope>
    <source>
        <strain evidence="7 8">C-169</strain>
    </source>
</reference>
<comment type="caution">
    <text evidence="7">The sequence shown here is derived from an EMBL/GenBank/DDBJ whole genome shotgun (WGS) entry which is preliminary data.</text>
</comment>
<keyword evidence="8" id="KW-1185">Reference proteome</keyword>
<evidence type="ECO:0000313" key="8">
    <source>
        <dbReference type="Proteomes" id="UP000007264"/>
    </source>
</evidence>
<dbReference type="Pfam" id="PF00266">
    <property type="entry name" value="Aminotran_5"/>
    <property type="match status" value="2"/>
</dbReference>
<accession>I0YMX7</accession>
<feature type="active site" evidence="4">
    <location>
        <position position="510"/>
    </location>
</feature>
<feature type="modified residue" description="N6-(pyridoxal phosphate)lysine" evidence="4">
    <location>
        <position position="337"/>
    </location>
</feature>
<dbReference type="EMBL" id="AGSI01000018">
    <property type="protein sequence ID" value="EIE19746.1"/>
    <property type="molecule type" value="Genomic_DNA"/>
</dbReference>
<dbReference type="eggNOG" id="KOG2142">
    <property type="taxonomic scope" value="Eukaryota"/>
</dbReference>